<sequence length="551" mass="59097">MAVTNLAGLLADTASRALVLPASALQRHAITISYAQLRHLVAALAQRSPFRDLQPGDVVTYLVPDPLTHLLIFFAVMAKRAVANPLNPAYTADEIAFFVGDGKSRLLLVPRCDASPVSAAAAATRPKTSSPAEEQEWRMPYRQAVDDLQELAALLEGARATDPALFLHTSGTTGRPKGIMLAHANILATVHNITDTYHLRPSDITYLVMPLFHVHGLIGATLSTLASGGCVVAPLKFSVTAFWPDVLAHAATWYSAVPTIHQMLLARARTTYPGHSGALRFARSCSAPLSSTTFKALEQLLGVPVLEAYAMTEAAHQMTSNPPPPAQRKPGSVGVPMGTTIRILADGGRECAVNEVGEVCVHGENVISAYHNNPEATAKAFYQLPAPQAPLAPRRTADSVGPERYLRTGDMGYCDRQGYVFLTGRMKEQINRGGEKIAPLEIDEVMLAHPRVREAMAFGVPSAVYGEEIEAAIVLADSDDGGTSSAQDEAVMAQQMRKHCLAQLAGFKVPRRFHFVKALPKGPTGKVQRLQLAKALKIVPSDATPSPKAKL</sequence>
<reference evidence="7 8" key="1">
    <citation type="journal article" date="2018" name="Nat. Microbiol.">
        <title>Leveraging single-cell genomics to expand the fungal tree of life.</title>
        <authorList>
            <person name="Ahrendt S.R."/>
            <person name="Quandt C.A."/>
            <person name="Ciobanu D."/>
            <person name="Clum A."/>
            <person name="Salamov A."/>
            <person name="Andreopoulos B."/>
            <person name="Cheng J.F."/>
            <person name="Woyke T."/>
            <person name="Pelin A."/>
            <person name="Henrissat B."/>
            <person name="Reynolds N.K."/>
            <person name="Benny G.L."/>
            <person name="Smith M.E."/>
            <person name="James T.Y."/>
            <person name="Grigoriev I.V."/>
        </authorList>
    </citation>
    <scope>NUCLEOTIDE SEQUENCE [LARGE SCALE GENOMIC DNA]</scope>
    <source>
        <strain evidence="7 8">ATCC 52028</strain>
    </source>
</reference>
<name>A0A4P9XC64_9FUNG</name>
<dbReference type="Gene3D" id="3.30.300.30">
    <property type="match status" value="1"/>
</dbReference>
<dbReference type="PANTHER" id="PTHR43201">
    <property type="entry name" value="ACYL-COA SYNTHETASE"/>
    <property type="match status" value="1"/>
</dbReference>
<reference evidence="5" key="3">
    <citation type="submission" date="2018-08" db="EMBL/GenBank/DDBJ databases">
        <title>Leveraging single-cell genomics to expand the Fungal Tree of Life.</title>
        <authorList>
            <consortium name="DOE Joint Genome Institute"/>
            <person name="Ahrendt S.R."/>
            <person name="Quandt C.A."/>
            <person name="Ciobanu D."/>
            <person name="Clum A."/>
            <person name="Salamov A."/>
            <person name="Andreopoulos B."/>
            <person name="Cheng J.-F."/>
            <person name="Woyke T."/>
            <person name="Pelin A."/>
            <person name="Henrissat B."/>
            <person name="Reynolds N."/>
            <person name="Benny G.L."/>
            <person name="Smith M.E."/>
            <person name="James T.Y."/>
            <person name="Grigoriev I.V."/>
        </authorList>
    </citation>
    <scope>NUCLEOTIDE SEQUENCE</scope>
    <source>
        <strain evidence="5">ATCC 52028</strain>
    </source>
</reference>
<feature type="domain" description="AMP-dependent synthetase/ligase" evidence="3">
    <location>
        <begin position="24"/>
        <end position="370"/>
    </location>
</feature>
<accession>A0A4P9XC64</accession>
<protein>
    <submittedName>
        <fullName evidence="5">Acetyl-CoA synthetase-like protein</fullName>
    </submittedName>
</protein>
<evidence type="ECO:0000256" key="1">
    <source>
        <dbReference type="ARBA" id="ARBA00006432"/>
    </source>
</evidence>
<gene>
    <name evidence="5" type="ORF">CAUPRSCDRAFT_5602</name>
    <name evidence="6" type="ORF">CXG81DRAFT_10071</name>
</gene>
<evidence type="ECO:0000313" key="5">
    <source>
        <dbReference type="EMBL" id="RKO97997.1"/>
    </source>
</evidence>
<dbReference type="PROSITE" id="PS00455">
    <property type="entry name" value="AMP_BINDING"/>
    <property type="match status" value="1"/>
</dbReference>
<dbReference type="EMBL" id="ML009130">
    <property type="protein sequence ID" value="RKO97997.1"/>
    <property type="molecule type" value="Genomic_DNA"/>
</dbReference>
<dbReference type="STRING" id="1555241.A0A4P9XC64"/>
<dbReference type="Pfam" id="PF00501">
    <property type="entry name" value="AMP-binding"/>
    <property type="match status" value="1"/>
</dbReference>
<organism evidence="6 8">
    <name type="scientific">Caulochytrium protostelioides</name>
    <dbReference type="NCBI Taxonomy" id="1555241"/>
    <lineage>
        <taxon>Eukaryota</taxon>
        <taxon>Fungi</taxon>
        <taxon>Fungi incertae sedis</taxon>
        <taxon>Chytridiomycota</taxon>
        <taxon>Chytridiomycota incertae sedis</taxon>
        <taxon>Chytridiomycetes</taxon>
        <taxon>Caulochytriales</taxon>
        <taxon>Caulochytriaceae</taxon>
        <taxon>Caulochytrium</taxon>
    </lineage>
</organism>
<evidence type="ECO:0000313" key="6">
    <source>
        <dbReference type="EMBL" id="RKP03018.1"/>
    </source>
</evidence>
<evidence type="ECO:0000313" key="7">
    <source>
        <dbReference type="Proteomes" id="UP000268535"/>
    </source>
</evidence>
<dbReference type="EMBL" id="ML014130">
    <property type="protein sequence ID" value="RKP03018.1"/>
    <property type="molecule type" value="Genomic_DNA"/>
</dbReference>
<dbReference type="PANTHER" id="PTHR43201:SF5">
    <property type="entry name" value="MEDIUM-CHAIN ACYL-COA LIGASE ACSF2, MITOCHONDRIAL"/>
    <property type="match status" value="1"/>
</dbReference>
<dbReference type="GO" id="GO:0031956">
    <property type="term" value="F:medium-chain fatty acid-CoA ligase activity"/>
    <property type="evidence" value="ECO:0007669"/>
    <property type="project" value="TreeGrafter"/>
</dbReference>
<comment type="similarity">
    <text evidence="1">Belongs to the ATP-dependent AMP-binding enzyme family.</text>
</comment>
<proteinExistence type="inferred from homology"/>
<dbReference type="InterPro" id="IPR045851">
    <property type="entry name" value="AMP-bd_C_sf"/>
</dbReference>
<dbReference type="InterPro" id="IPR020845">
    <property type="entry name" value="AMP-binding_CS"/>
</dbReference>
<dbReference type="InterPro" id="IPR000873">
    <property type="entry name" value="AMP-dep_synth/lig_dom"/>
</dbReference>
<dbReference type="OrthoDB" id="3633556at2759"/>
<keyword evidence="8" id="KW-1185">Reference proteome</keyword>
<feature type="domain" description="AMP-binding enzyme C-terminal" evidence="4">
    <location>
        <begin position="441"/>
        <end position="526"/>
    </location>
</feature>
<dbReference type="Gene3D" id="3.40.50.12780">
    <property type="entry name" value="N-terminal domain of ligase-like"/>
    <property type="match status" value="1"/>
</dbReference>
<dbReference type="InterPro" id="IPR042099">
    <property type="entry name" value="ANL_N_sf"/>
</dbReference>
<dbReference type="InterPro" id="IPR025110">
    <property type="entry name" value="AMP-bd_C"/>
</dbReference>
<dbReference type="Proteomes" id="UP000274922">
    <property type="component" value="Unassembled WGS sequence"/>
</dbReference>
<evidence type="ECO:0000259" key="3">
    <source>
        <dbReference type="Pfam" id="PF00501"/>
    </source>
</evidence>
<evidence type="ECO:0000313" key="8">
    <source>
        <dbReference type="Proteomes" id="UP000274922"/>
    </source>
</evidence>
<keyword evidence="2" id="KW-0436">Ligase</keyword>
<dbReference type="GO" id="GO:0006631">
    <property type="term" value="P:fatty acid metabolic process"/>
    <property type="evidence" value="ECO:0007669"/>
    <property type="project" value="TreeGrafter"/>
</dbReference>
<dbReference type="AlphaFoldDB" id="A0A4P9XC64"/>
<evidence type="ECO:0000256" key="2">
    <source>
        <dbReference type="ARBA" id="ARBA00022598"/>
    </source>
</evidence>
<dbReference type="Pfam" id="PF13193">
    <property type="entry name" value="AMP-binding_C"/>
    <property type="match status" value="1"/>
</dbReference>
<reference evidence="6" key="2">
    <citation type="submission" date="2018-04" db="EMBL/GenBank/DDBJ databases">
        <title>Leveraging single-cell genomics to expand the Fungal Tree of Life.</title>
        <authorList>
            <consortium name="DOE Joint Genome Institute"/>
            <person name="Ahrendt S.R."/>
            <person name="Quandt C.A."/>
            <person name="Ciobanu D."/>
            <person name="Clum A."/>
            <person name="Salamov A."/>
            <person name="Andreopoulos B."/>
            <person name="Cheng J.-F."/>
            <person name="Woyke T."/>
            <person name="Pelin A."/>
            <person name="Henrissat B."/>
            <person name="Benny G.L."/>
            <person name="Smith M.E."/>
            <person name="James T.Y."/>
            <person name="Grigoriev I.V."/>
        </authorList>
    </citation>
    <scope>NUCLEOTIDE SEQUENCE</scope>
    <source>
        <strain evidence="6">ATCC 52028</strain>
    </source>
</reference>
<evidence type="ECO:0000259" key="4">
    <source>
        <dbReference type="Pfam" id="PF13193"/>
    </source>
</evidence>
<dbReference type="Proteomes" id="UP000268535">
    <property type="component" value="Unassembled WGS sequence"/>
</dbReference>
<dbReference type="SUPFAM" id="SSF56801">
    <property type="entry name" value="Acetyl-CoA synthetase-like"/>
    <property type="match status" value="1"/>
</dbReference>